<dbReference type="EMBL" id="CADCUG010000113">
    <property type="protein sequence ID" value="CAA9344472.1"/>
    <property type="molecule type" value="Genomic_DNA"/>
</dbReference>
<feature type="non-terminal residue" evidence="2">
    <location>
        <position position="279"/>
    </location>
</feature>
<sequence length="279" mass="29024">DRHLRPGVRARVRVLGLHRRAHREAPRRVDHGGVRTAGLAGGRARPGAAGRGHGDDRRPRVGRSGRRRVVERDDVPLPGPGARPDERGRAGVGRRLGRGAGGGGGADRRAAGAPGVDRRRLRTAGDLAGVAGGDRHRHHLRVDPRERGRRSARRGRVRPAVRRARSGPGAGGPAGGGHDAGGVRGHPGRGRLRRRHRSALAPGLGAGLGRRRDPVRGGDRAVPAGHPVGSAHHRQRPDRPLPGDDGAVGGGRAQGADRRPAGGGARDGGGRRGTRGGRL</sequence>
<feature type="compositionally biased region" description="Basic residues" evidence="1">
    <location>
        <begin position="147"/>
        <end position="165"/>
    </location>
</feature>
<evidence type="ECO:0000313" key="2">
    <source>
        <dbReference type="EMBL" id="CAA9344472.1"/>
    </source>
</evidence>
<feature type="compositionally biased region" description="Basic and acidic residues" evidence="1">
    <location>
        <begin position="23"/>
        <end position="33"/>
    </location>
</feature>
<evidence type="ECO:0000256" key="1">
    <source>
        <dbReference type="SAM" id="MobiDB-lite"/>
    </source>
</evidence>
<reference evidence="2" key="1">
    <citation type="submission" date="2020-02" db="EMBL/GenBank/DDBJ databases">
        <authorList>
            <person name="Meier V. D."/>
        </authorList>
    </citation>
    <scope>NUCLEOTIDE SEQUENCE</scope>
    <source>
        <strain evidence="2">AVDCRST_MAG29</strain>
    </source>
</reference>
<accession>A0A6J4LXC6</accession>
<name>A0A6J4LXC6_9ACTN</name>
<feature type="non-terminal residue" evidence="2">
    <location>
        <position position="1"/>
    </location>
</feature>
<feature type="region of interest" description="Disordered" evidence="1">
    <location>
        <begin position="19"/>
        <end position="279"/>
    </location>
</feature>
<feature type="compositionally biased region" description="Low complexity" evidence="1">
    <location>
        <begin position="34"/>
        <end position="48"/>
    </location>
</feature>
<organism evidence="2">
    <name type="scientific">uncultured Nocardioidaceae bacterium</name>
    <dbReference type="NCBI Taxonomy" id="253824"/>
    <lineage>
        <taxon>Bacteria</taxon>
        <taxon>Bacillati</taxon>
        <taxon>Actinomycetota</taxon>
        <taxon>Actinomycetes</taxon>
        <taxon>Propionibacteriales</taxon>
        <taxon>Nocardioidaceae</taxon>
        <taxon>environmental samples</taxon>
    </lineage>
</organism>
<proteinExistence type="predicted"/>
<protein>
    <submittedName>
        <fullName evidence="2">Uncharacterized protein</fullName>
    </submittedName>
</protein>
<feature type="compositionally biased region" description="Basic and acidic residues" evidence="1">
    <location>
        <begin position="210"/>
        <end position="219"/>
    </location>
</feature>
<feature type="compositionally biased region" description="Basic residues" evidence="1">
    <location>
        <begin position="186"/>
        <end position="198"/>
    </location>
</feature>
<gene>
    <name evidence="2" type="ORF">AVDCRST_MAG29-1777</name>
</gene>
<dbReference type="AlphaFoldDB" id="A0A6J4LXC6"/>
<feature type="compositionally biased region" description="Gly residues" evidence="1">
    <location>
        <begin position="168"/>
        <end position="185"/>
    </location>
</feature>